<organism evidence="1">
    <name type="scientific">termite gut metagenome</name>
    <dbReference type="NCBI Taxonomy" id="433724"/>
    <lineage>
        <taxon>unclassified sequences</taxon>
        <taxon>metagenomes</taxon>
        <taxon>organismal metagenomes</taxon>
    </lineage>
</organism>
<evidence type="ECO:0000313" key="1">
    <source>
        <dbReference type="EMBL" id="KAA6319501.1"/>
    </source>
</evidence>
<sequence>MMQSLSLNHLYIMTVEQVHIIVLLELDLLNGLINMDQMPMQRDCLLMRDQYPLNKQDGLWLHSADASFKITMFNLSKLMMIIIQNILLESHGWVLMMQA</sequence>
<protein>
    <submittedName>
        <fullName evidence="1">Uncharacterized protein</fullName>
    </submittedName>
</protein>
<gene>
    <name evidence="1" type="ORF">EZS27_030613</name>
</gene>
<accession>A0A5J4QF27</accession>
<dbReference type="EMBL" id="SNRY01003860">
    <property type="protein sequence ID" value="KAA6319501.1"/>
    <property type="molecule type" value="Genomic_DNA"/>
</dbReference>
<reference evidence="1" key="1">
    <citation type="submission" date="2019-03" db="EMBL/GenBank/DDBJ databases">
        <title>Single cell metagenomics reveals metabolic interactions within the superorganism composed of flagellate Streblomastix strix and complex community of Bacteroidetes bacteria on its surface.</title>
        <authorList>
            <person name="Treitli S.C."/>
            <person name="Kolisko M."/>
            <person name="Husnik F."/>
            <person name="Keeling P."/>
            <person name="Hampl V."/>
        </authorList>
    </citation>
    <scope>NUCLEOTIDE SEQUENCE</scope>
    <source>
        <strain evidence="1">STM</strain>
    </source>
</reference>
<comment type="caution">
    <text evidence="1">The sequence shown here is derived from an EMBL/GenBank/DDBJ whole genome shotgun (WGS) entry which is preliminary data.</text>
</comment>
<name>A0A5J4QF27_9ZZZZ</name>
<proteinExistence type="predicted"/>
<dbReference type="AlphaFoldDB" id="A0A5J4QF27"/>